<dbReference type="NCBIfam" id="TIGR01509">
    <property type="entry name" value="HAD-SF-IA-v3"/>
    <property type="match status" value="1"/>
</dbReference>
<dbReference type="InterPro" id="IPR036412">
    <property type="entry name" value="HAD-like_sf"/>
</dbReference>
<reference evidence="1 2" key="1">
    <citation type="submission" date="2020-08" db="EMBL/GenBank/DDBJ databases">
        <title>Edaphobacter telluris sp. nov. and Acidobacterium dinghuensis sp. nov., two acidobacteria isolated from forest soil.</title>
        <authorList>
            <person name="Fu J."/>
            <person name="Qiu L."/>
        </authorList>
    </citation>
    <scope>NUCLEOTIDE SEQUENCE [LARGE SCALE GENOMIC DNA]</scope>
    <source>
        <strain evidence="1">4Y35</strain>
    </source>
</reference>
<dbReference type="Gene3D" id="3.40.50.1000">
    <property type="entry name" value="HAD superfamily/HAD-like"/>
    <property type="match status" value="1"/>
</dbReference>
<dbReference type="PANTHER" id="PTHR43481:SF4">
    <property type="entry name" value="GLYCEROL-1-PHOSPHATE PHOSPHOHYDROLASE 1-RELATED"/>
    <property type="match status" value="1"/>
</dbReference>
<keyword evidence="1" id="KW-0378">Hydrolase</keyword>
<protein>
    <submittedName>
        <fullName evidence="1">HAD-IA family hydrolase</fullName>
    </submittedName>
</protein>
<dbReference type="InterPro" id="IPR023198">
    <property type="entry name" value="PGP-like_dom2"/>
</dbReference>
<evidence type="ECO:0000313" key="1">
    <source>
        <dbReference type="EMBL" id="QNI32669.1"/>
    </source>
</evidence>
<dbReference type="AlphaFoldDB" id="A0A7G8BJE9"/>
<proteinExistence type="predicted"/>
<dbReference type="Pfam" id="PF00702">
    <property type="entry name" value="Hydrolase"/>
    <property type="match status" value="1"/>
</dbReference>
<evidence type="ECO:0000313" key="2">
    <source>
        <dbReference type="Proteomes" id="UP000515312"/>
    </source>
</evidence>
<dbReference type="InterPro" id="IPR023214">
    <property type="entry name" value="HAD_sf"/>
</dbReference>
<dbReference type="InterPro" id="IPR051806">
    <property type="entry name" value="HAD-like_SPP"/>
</dbReference>
<name>A0A7G8BJE9_9BACT</name>
<gene>
    <name evidence="1" type="ORF">H7849_01225</name>
</gene>
<dbReference type="Gene3D" id="1.10.150.240">
    <property type="entry name" value="Putative phosphatase, domain 2"/>
    <property type="match status" value="1"/>
</dbReference>
<dbReference type="GO" id="GO:0050308">
    <property type="term" value="F:sugar-phosphatase activity"/>
    <property type="evidence" value="ECO:0007669"/>
    <property type="project" value="TreeGrafter"/>
</dbReference>
<dbReference type="EMBL" id="CP060394">
    <property type="protein sequence ID" value="QNI32669.1"/>
    <property type="molecule type" value="Genomic_DNA"/>
</dbReference>
<dbReference type="KEGG" id="adin:H7849_01225"/>
<dbReference type="Proteomes" id="UP000515312">
    <property type="component" value="Chromosome"/>
</dbReference>
<dbReference type="SFLD" id="SFLDS00003">
    <property type="entry name" value="Haloacid_Dehalogenase"/>
    <property type="match status" value="1"/>
</dbReference>
<sequence length="221" mass="24075">MKLQVRGILFDMDGVLVSSLGSVERSWAKWGEMRGVDAALAIKTAHGQRAIETVRRLRPDLNDVEELKVIEEIEIADRDDIQVLDGVHRILDSLPQKFWTVVTSATGKLARSRLGYAGLAVPEHFITADMVTHGKPNPEPYLKGSALLGVDPEHCLVIEDSSAGAVAGHAAGCKVLATLFSHTVESLTAADWIVQSLDGVTMRPLEDAVEVEFKPLFQNGR</sequence>
<dbReference type="SFLD" id="SFLDG01129">
    <property type="entry name" value="C1.5:_HAD__Beta-PGM__Phosphata"/>
    <property type="match status" value="1"/>
</dbReference>
<dbReference type="SUPFAM" id="SSF56784">
    <property type="entry name" value="HAD-like"/>
    <property type="match status" value="1"/>
</dbReference>
<dbReference type="RefSeq" id="WP_186743623.1">
    <property type="nucleotide sequence ID" value="NZ_CP060394.1"/>
</dbReference>
<keyword evidence="2" id="KW-1185">Reference proteome</keyword>
<accession>A0A7G8BJE9</accession>
<organism evidence="1 2">
    <name type="scientific">Alloacidobacterium dinghuense</name>
    <dbReference type="NCBI Taxonomy" id="2763107"/>
    <lineage>
        <taxon>Bacteria</taxon>
        <taxon>Pseudomonadati</taxon>
        <taxon>Acidobacteriota</taxon>
        <taxon>Terriglobia</taxon>
        <taxon>Terriglobales</taxon>
        <taxon>Acidobacteriaceae</taxon>
        <taxon>Alloacidobacterium</taxon>
    </lineage>
</organism>
<dbReference type="InterPro" id="IPR006439">
    <property type="entry name" value="HAD-SF_hydro_IA"/>
</dbReference>
<dbReference type="PANTHER" id="PTHR43481">
    <property type="entry name" value="FRUCTOSE-1-PHOSPHATE PHOSPHATASE"/>
    <property type="match status" value="1"/>
</dbReference>